<dbReference type="PROSITE" id="PS50011">
    <property type="entry name" value="PROTEIN_KINASE_DOM"/>
    <property type="match status" value="1"/>
</dbReference>
<dbReference type="STRING" id="2070753.A0A3A2ZIQ8"/>
<keyword evidence="8" id="KW-1185">Reference proteome</keyword>
<evidence type="ECO:0000313" key="8">
    <source>
        <dbReference type="Proteomes" id="UP000266188"/>
    </source>
</evidence>
<dbReference type="PANTHER" id="PTHR43289:SF33">
    <property type="entry name" value="SERINE_THREONINE KINASE 31"/>
    <property type="match status" value="1"/>
</dbReference>
<dbReference type="GO" id="GO:0004674">
    <property type="term" value="F:protein serine/threonine kinase activity"/>
    <property type="evidence" value="ECO:0007669"/>
    <property type="project" value="TreeGrafter"/>
</dbReference>
<dbReference type="Proteomes" id="UP000266188">
    <property type="component" value="Unassembled WGS sequence"/>
</dbReference>
<dbReference type="InterPro" id="IPR000719">
    <property type="entry name" value="Prot_kinase_dom"/>
</dbReference>
<dbReference type="InterPro" id="IPR011009">
    <property type="entry name" value="Kinase-like_dom_sf"/>
</dbReference>
<keyword evidence="3 7" id="KW-0418">Kinase</keyword>
<keyword evidence="1" id="KW-0808">Transferase</keyword>
<dbReference type="Pfam" id="PF00069">
    <property type="entry name" value="Pkinase"/>
    <property type="match status" value="1"/>
</dbReference>
<protein>
    <submittedName>
        <fullName evidence="7">Protein kinase domain-containing protein</fullName>
    </submittedName>
</protein>
<dbReference type="PANTHER" id="PTHR43289">
    <property type="entry name" value="MITOGEN-ACTIVATED PROTEIN KINASE KINASE KINASE 20-RELATED"/>
    <property type="match status" value="1"/>
</dbReference>
<feature type="compositionally biased region" description="Basic and acidic residues" evidence="5">
    <location>
        <begin position="34"/>
        <end position="52"/>
    </location>
</feature>
<dbReference type="OrthoDB" id="626167at2759"/>
<feature type="domain" description="Protein kinase" evidence="6">
    <location>
        <begin position="89"/>
        <end position="399"/>
    </location>
</feature>
<dbReference type="InterPro" id="IPR008271">
    <property type="entry name" value="Ser/Thr_kinase_AS"/>
</dbReference>
<evidence type="ECO:0000256" key="2">
    <source>
        <dbReference type="ARBA" id="ARBA00022741"/>
    </source>
</evidence>
<organism evidence="7 8">
    <name type="scientific">Aspergillus sclerotialis</name>
    <dbReference type="NCBI Taxonomy" id="2070753"/>
    <lineage>
        <taxon>Eukaryota</taxon>
        <taxon>Fungi</taxon>
        <taxon>Dikarya</taxon>
        <taxon>Ascomycota</taxon>
        <taxon>Pezizomycotina</taxon>
        <taxon>Eurotiomycetes</taxon>
        <taxon>Eurotiomycetidae</taxon>
        <taxon>Eurotiales</taxon>
        <taxon>Aspergillaceae</taxon>
        <taxon>Aspergillus</taxon>
        <taxon>Aspergillus subgen. Polypaecilum</taxon>
    </lineage>
</organism>
<gene>
    <name evidence="7" type="ORF">PHISCL_04715</name>
</gene>
<dbReference type="Gene3D" id="1.10.510.10">
    <property type="entry name" value="Transferase(Phosphotransferase) domain 1"/>
    <property type="match status" value="1"/>
</dbReference>
<feature type="compositionally biased region" description="Polar residues" evidence="5">
    <location>
        <begin position="53"/>
        <end position="73"/>
    </location>
</feature>
<evidence type="ECO:0000256" key="4">
    <source>
        <dbReference type="ARBA" id="ARBA00022840"/>
    </source>
</evidence>
<comment type="caution">
    <text evidence="7">The sequence shown here is derived from an EMBL/GenBank/DDBJ whole genome shotgun (WGS) entry which is preliminary data.</text>
</comment>
<sequence length="402" mass="44023">MPVQLFVTTEDSDKSPLLPRGAALSSPFPPLTPHAEEKSLENSRQTQPERRSSSLSITPVDSNTTKKSATLPDQTLEFPDDLEFCRDPTGRRVEFGRGAWSIVYKATSREPKDAPLITPPSSPASGSQVLAVKSPFRRDAYPILHAEAQILTRVNREPGSDSYVVPFQGYITSSNSIVMSAIPLLLSAHIEDSATVAKEQMSTKTMFDPILGMESWQDLATKLISGLSWLHNKAQIVHGDIKPHNILLRPCSTVDNESSKFPYEPLFADFSSSHDLSRPSADRKTAMTAFTPPFTAPELLLLPSITSPDITPLPASDIFSLAITLLSAATGDLFLYPGSNNMQRLAMAREGHRVLEFIRSGSNACRVPRNGTVEQVVKPAITKDPVQRVAADEWLHVVRNIG</sequence>
<evidence type="ECO:0000256" key="3">
    <source>
        <dbReference type="ARBA" id="ARBA00022777"/>
    </source>
</evidence>
<reference evidence="8" key="1">
    <citation type="submission" date="2017-02" db="EMBL/GenBank/DDBJ databases">
        <authorList>
            <person name="Tafer H."/>
            <person name="Lopandic K."/>
        </authorList>
    </citation>
    <scope>NUCLEOTIDE SEQUENCE [LARGE SCALE GENOMIC DNA]</scope>
    <source>
        <strain evidence="8">CBS 366.77</strain>
    </source>
</reference>
<proteinExistence type="predicted"/>
<dbReference type="SUPFAM" id="SSF56112">
    <property type="entry name" value="Protein kinase-like (PK-like)"/>
    <property type="match status" value="1"/>
</dbReference>
<name>A0A3A2ZIQ8_9EURO</name>
<dbReference type="AlphaFoldDB" id="A0A3A2ZIQ8"/>
<keyword evidence="2" id="KW-0547">Nucleotide-binding</keyword>
<dbReference type="GO" id="GO:0005524">
    <property type="term" value="F:ATP binding"/>
    <property type="evidence" value="ECO:0007669"/>
    <property type="project" value="UniProtKB-KW"/>
</dbReference>
<dbReference type="EMBL" id="MVGC01000143">
    <property type="protein sequence ID" value="RJE22946.1"/>
    <property type="molecule type" value="Genomic_DNA"/>
</dbReference>
<keyword evidence="4" id="KW-0067">ATP-binding</keyword>
<evidence type="ECO:0000256" key="5">
    <source>
        <dbReference type="SAM" id="MobiDB-lite"/>
    </source>
</evidence>
<feature type="region of interest" description="Disordered" evidence="5">
    <location>
        <begin position="1"/>
        <end position="74"/>
    </location>
</feature>
<accession>A0A3A2ZIQ8</accession>
<evidence type="ECO:0000259" key="6">
    <source>
        <dbReference type="PROSITE" id="PS50011"/>
    </source>
</evidence>
<dbReference type="PROSITE" id="PS00108">
    <property type="entry name" value="PROTEIN_KINASE_ST"/>
    <property type="match status" value="1"/>
</dbReference>
<evidence type="ECO:0000313" key="7">
    <source>
        <dbReference type="EMBL" id="RJE22946.1"/>
    </source>
</evidence>
<evidence type="ECO:0000256" key="1">
    <source>
        <dbReference type="ARBA" id="ARBA00022679"/>
    </source>
</evidence>
<dbReference type="SMART" id="SM00220">
    <property type="entry name" value="S_TKc"/>
    <property type="match status" value="1"/>
</dbReference>